<dbReference type="Gene3D" id="3.40.225.10">
    <property type="entry name" value="Class II aldolase/adducin N-terminal domain"/>
    <property type="match status" value="1"/>
</dbReference>
<protein>
    <submittedName>
        <fullName evidence="3">Class II aldolase/adducin family protein</fullName>
    </submittedName>
</protein>
<comment type="caution">
    <text evidence="3">The sequence shown here is derived from an EMBL/GenBank/DDBJ whole genome shotgun (WGS) entry which is preliminary data.</text>
</comment>
<keyword evidence="4" id="KW-1185">Reference proteome</keyword>
<dbReference type="RefSeq" id="WP_123182836.1">
    <property type="nucleotide sequence ID" value="NZ_RHGB01000013.1"/>
</dbReference>
<evidence type="ECO:0000259" key="2">
    <source>
        <dbReference type="SMART" id="SM01007"/>
    </source>
</evidence>
<dbReference type="SMART" id="SM01007">
    <property type="entry name" value="Aldolase_II"/>
    <property type="match status" value="1"/>
</dbReference>
<dbReference type="PANTHER" id="PTHR10672">
    <property type="entry name" value="ADDUCIN"/>
    <property type="match status" value="1"/>
</dbReference>
<feature type="domain" description="Class II aldolase/adducin N-terminal" evidence="2">
    <location>
        <begin position="11"/>
        <end position="183"/>
    </location>
</feature>
<gene>
    <name evidence="3" type="ORF">D0911_12260</name>
</gene>
<sequence>MTQTAINTQHIKLRVGARALGRAGLVHAFGHCSIRVDEEQFLVCAPQPMGTIAVKEANTVVSVTGPLPNGVLGEVRIHQAIYQRRPEIKAVCRIMSPAVMALSTQGLTPTCRHGLSAYFANNIPLWADPRLLRDDERAQSLADMMGSATALVMRGNGAVVVGESIEEAVSYAWFLEDSARLELSVRSANFKPEEGVLSLDEIRDRQVKVGVFERMWRYLTHGDPETDMAQDLPISAPSEDNEIACDDAELELYHFVV</sequence>
<proteinExistence type="inferred from homology"/>
<organism evidence="3 4">
    <name type="scientific">Zhongshania marina</name>
    <dbReference type="NCBI Taxonomy" id="2304603"/>
    <lineage>
        <taxon>Bacteria</taxon>
        <taxon>Pseudomonadati</taxon>
        <taxon>Pseudomonadota</taxon>
        <taxon>Gammaproteobacteria</taxon>
        <taxon>Cellvibrionales</taxon>
        <taxon>Spongiibacteraceae</taxon>
        <taxon>Zhongshania</taxon>
    </lineage>
</organism>
<evidence type="ECO:0000256" key="1">
    <source>
        <dbReference type="ARBA" id="ARBA00037961"/>
    </source>
</evidence>
<dbReference type="Proteomes" id="UP000274695">
    <property type="component" value="Unassembled WGS sequence"/>
</dbReference>
<dbReference type="PANTHER" id="PTHR10672:SF3">
    <property type="entry name" value="PROTEIN HU-LI TAI SHAO"/>
    <property type="match status" value="1"/>
</dbReference>
<evidence type="ECO:0000313" key="3">
    <source>
        <dbReference type="EMBL" id="RNL61425.1"/>
    </source>
</evidence>
<evidence type="ECO:0000313" key="4">
    <source>
        <dbReference type="Proteomes" id="UP000274695"/>
    </source>
</evidence>
<dbReference type="InterPro" id="IPR051017">
    <property type="entry name" value="Aldolase-II_Adducin_sf"/>
</dbReference>
<accession>A0ABX9W0P3</accession>
<reference evidence="3 4" key="1">
    <citation type="submission" date="2018-10" db="EMBL/GenBank/DDBJ databases">
        <title>Draft genome sequence of Zhongshania sp. DSW25-10.</title>
        <authorList>
            <person name="Oh J."/>
        </authorList>
    </citation>
    <scope>NUCLEOTIDE SEQUENCE [LARGE SCALE GENOMIC DNA]</scope>
    <source>
        <strain evidence="3 4">DSW25-10</strain>
    </source>
</reference>
<dbReference type="InterPro" id="IPR001303">
    <property type="entry name" value="Aldolase_II/adducin_N"/>
</dbReference>
<dbReference type="Pfam" id="PF00596">
    <property type="entry name" value="Aldolase_II"/>
    <property type="match status" value="1"/>
</dbReference>
<dbReference type="InterPro" id="IPR036409">
    <property type="entry name" value="Aldolase_II/adducin_N_sf"/>
</dbReference>
<name>A0ABX9W0P3_9GAMM</name>
<dbReference type="SUPFAM" id="SSF53639">
    <property type="entry name" value="AraD/HMP-PK domain-like"/>
    <property type="match status" value="1"/>
</dbReference>
<dbReference type="EMBL" id="RHGB01000013">
    <property type="protein sequence ID" value="RNL61425.1"/>
    <property type="molecule type" value="Genomic_DNA"/>
</dbReference>
<comment type="similarity">
    <text evidence="1">Belongs to the aldolase class II family.</text>
</comment>